<dbReference type="AlphaFoldDB" id="A0AAV5QGN4"/>
<keyword evidence="2" id="KW-1185">Reference proteome</keyword>
<evidence type="ECO:0000313" key="1">
    <source>
        <dbReference type="EMBL" id="GMM33787.1"/>
    </source>
</evidence>
<accession>A0AAV5QGN4</accession>
<proteinExistence type="predicted"/>
<organism evidence="1 2">
    <name type="scientific">Saccharomycopsis crataegensis</name>
    <dbReference type="NCBI Taxonomy" id="43959"/>
    <lineage>
        <taxon>Eukaryota</taxon>
        <taxon>Fungi</taxon>
        <taxon>Dikarya</taxon>
        <taxon>Ascomycota</taxon>
        <taxon>Saccharomycotina</taxon>
        <taxon>Saccharomycetes</taxon>
        <taxon>Saccharomycopsidaceae</taxon>
        <taxon>Saccharomycopsis</taxon>
    </lineage>
</organism>
<dbReference type="EMBL" id="BTFZ01000002">
    <property type="protein sequence ID" value="GMM33787.1"/>
    <property type="molecule type" value="Genomic_DNA"/>
</dbReference>
<sequence>MYSLIITFVPLGFLTVERPYNEKQLVNMIFIAKPWGYKKQQIFPDSEVFKIESLNIDFKSILSSST</sequence>
<gene>
    <name evidence="1" type="ORF">DASC09_011120</name>
</gene>
<name>A0AAV5QGN4_9ASCO</name>
<reference evidence="1 2" key="1">
    <citation type="journal article" date="2023" name="Elife">
        <title>Identification of key yeast species and microbe-microbe interactions impacting larval growth of Drosophila in the wild.</title>
        <authorList>
            <person name="Mure A."/>
            <person name="Sugiura Y."/>
            <person name="Maeda R."/>
            <person name="Honda K."/>
            <person name="Sakurai N."/>
            <person name="Takahashi Y."/>
            <person name="Watada M."/>
            <person name="Katoh T."/>
            <person name="Gotoh A."/>
            <person name="Gotoh Y."/>
            <person name="Taniguchi I."/>
            <person name="Nakamura K."/>
            <person name="Hayashi T."/>
            <person name="Katayama T."/>
            <person name="Uemura T."/>
            <person name="Hattori Y."/>
        </authorList>
    </citation>
    <scope>NUCLEOTIDE SEQUENCE [LARGE SCALE GENOMIC DNA]</scope>
    <source>
        <strain evidence="1 2">SC-9</strain>
    </source>
</reference>
<evidence type="ECO:0000313" key="2">
    <source>
        <dbReference type="Proteomes" id="UP001360560"/>
    </source>
</evidence>
<protein>
    <submittedName>
        <fullName evidence="1">Uncharacterized protein</fullName>
    </submittedName>
</protein>
<comment type="caution">
    <text evidence="1">The sequence shown here is derived from an EMBL/GenBank/DDBJ whole genome shotgun (WGS) entry which is preliminary data.</text>
</comment>
<dbReference type="RefSeq" id="XP_064850787.1">
    <property type="nucleotide sequence ID" value="XM_064994715.1"/>
</dbReference>
<dbReference type="Proteomes" id="UP001360560">
    <property type="component" value="Unassembled WGS sequence"/>
</dbReference>
<dbReference type="GeneID" id="90071766"/>